<proteinExistence type="predicted"/>
<keyword evidence="1" id="KW-0812">Transmembrane</keyword>
<evidence type="ECO:0000313" key="2">
    <source>
        <dbReference type="EMBL" id="KNC22893.1"/>
    </source>
</evidence>
<dbReference type="Proteomes" id="UP000037069">
    <property type="component" value="Unassembled WGS sequence"/>
</dbReference>
<evidence type="ECO:0000256" key="1">
    <source>
        <dbReference type="SAM" id="Phobius"/>
    </source>
</evidence>
<keyword evidence="3" id="KW-1185">Reference proteome</keyword>
<dbReference type="EMBL" id="JRES01001442">
    <property type="protein sequence ID" value="KNC22893.1"/>
    <property type="molecule type" value="Genomic_DNA"/>
</dbReference>
<sequence>MQSNSSSYIYLDSTRLNKTVPPQPPHADTLMEDNGVEDKVNLKIFLKVYNILCFLTHFLLLLHLYLNAHTYTFTQIQKHICLH</sequence>
<evidence type="ECO:0000313" key="3">
    <source>
        <dbReference type="Proteomes" id="UP000037069"/>
    </source>
</evidence>
<name>A0A0L0BSE0_LUCCU</name>
<protein>
    <submittedName>
        <fullName evidence="2">Uncharacterized protein</fullName>
    </submittedName>
</protein>
<keyword evidence="1" id="KW-0472">Membrane</keyword>
<dbReference type="AlphaFoldDB" id="A0A0L0BSE0"/>
<organism evidence="2 3">
    <name type="scientific">Lucilia cuprina</name>
    <name type="common">Green bottle fly</name>
    <name type="synonym">Australian sheep blowfly</name>
    <dbReference type="NCBI Taxonomy" id="7375"/>
    <lineage>
        <taxon>Eukaryota</taxon>
        <taxon>Metazoa</taxon>
        <taxon>Ecdysozoa</taxon>
        <taxon>Arthropoda</taxon>
        <taxon>Hexapoda</taxon>
        <taxon>Insecta</taxon>
        <taxon>Pterygota</taxon>
        <taxon>Neoptera</taxon>
        <taxon>Endopterygota</taxon>
        <taxon>Diptera</taxon>
        <taxon>Brachycera</taxon>
        <taxon>Muscomorpha</taxon>
        <taxon>Oestroidea</taxon>
        <taxon>Calliphoridae</taxon>
        <taxon>Luciliinae</taxon>
        <taxon>Lucilia</taxon>
    </lineage>
</organism>
<accession>A0A0L0BSE0</accession>
<gene>
    <name evidence="2" type="ORF">FF38_08798</name>
</gene>
<feature type="non-terminal residue" evidence="2">
    <location>
        <position position="83"/>
    </location>
</feature>
<keyword evidence="1" id="KW-1133">Transmembrane helix</keyword>
<comment type="caution">
    <text evidence="2">The sequence shown here is derived from an EMBL/GenBank/DDBJ whole genome shotgun (WGS) entry which is preliminary data.</text>
</comment>
<reference evidence="2 3" key="1">
    <citation type="journal article" date="2015" name="Nat. Commun.">
        <title>Lucilia cuprina genome unlocks parasitic fly biology to underpin future interventions.</title>
        <authorList>
            <person name="Anstead C.A."/>
            <person name="Korhonen P.K."/>
            <person name="Young N.D."/>
            <person name="Hall R.S."/>
            <person name="Jex A.R."/>
            <person name="Murali S.C."/>
            <person name="Hughes D.S."/>
            <person name="Lee S.F."/>
            <person name="Perry T."/>
            <person name="Stroehlein A.J."/>
            <person name="Ansell B.R."/>
            <person name="Breugelmans B."/>
            <person name="Hofmann A."/>
            <person name="Qu J."/>
            <person name="Dugan S."/>
            <person name="Lee S.L."/>
            <person name="Chao H."/>
            <person name="Dinh H."/>
            <person name="Han Y."/>
            <person name="Doddapaneni H.V."/>
            <person name="Worley K.C."/>
            <person name="Muzny D.M."/>
            <person name="Ioannidis P."/>
            <person name="Waterhouse R.M."/>
            <person name="Zdobnov E.M."/>
            <person name="James P.J."/>
            <person name="Bagnall N.H."/>
            <person name="Kotze A.C."/>
            <person name="Gibbs R.A."/>
            <person name="Richards S."/>
            <person name="Batterham P."/>
            <person name="Gasser R.B."/>
        </authorList>
    </citation>
    <scope>NUCLEOTIDE SEQUENCE [LARGE SCALE GENOMIC DNA]</scope>
    <source>
        <strain evidence="2 3">LS</strain>
        <tissue evidence="2">Full body</tissue>
    </source>
</reference>
<feature type="transmembrane region" description="Helical" evidence="1">
    <location>
        <begin position="48"/>
        <end position="66"/>
    </location>
</feature>